<dbReference type="EMBL" id="JACIDA010000002">
    <property type="protein sequence ID" value="MBB3873115.1"/>
    <property type="molecule type" value="Genomic_DNA"/>
</dbReference>
<dbReference type="Pfam" id="PF03929">
    <property type="entry name" value="PepSY_TM"/>
    <property type="match status" value="1"/>
</dbReference>
<evidence type="ECO:0000313" key="2">
    <source>
        <dbReference type="EMBL" id="MBB3873115.1"/>
    </source>
</evidence>
<feature type="transmembrane region" description="Helical" evidence="1">
    <location>
        <begin position="74"/>
        <end position="96"/>
    </location>
</feature>
<keyword evidence="1" id="KW-0812">Transmembrane</keyword>
<sequence>MSSVALLPEAPRETGRTGPLWRVDFADREKTSFYLSPATAEVVTRRSGVWRLFDFFWRLHVMDWNDGEDFNHPLIIITTALTLSIVVSGFILLWICSNGCGSAPAWAPGSPLRQGRRRSSFASTALSLVTEAR</sequence>
<keyword evidence="1" id="KW-1133">Transmembrane helix</keyword>
<dbReference type="RefSeq" id="WP_183197636.1">
    <property type="nucleotide sequence ID" value="NZ_JACIDA010000002.1"/>
</dbReference>
<dbReference type="AlphaFoldDB" id="A0A7W6F0L4"/>
<proteinExistence type="predicted"/>
<reference evidence="2 3" key="1">
    <citation type="submission" date="2020-08" db="EMBL/GenBank/DDBJ databases">
        <title>Genomic Encyclopedia of Type Strains, Phase IV (KMG-IV): sequencing the most valuable type-strain genomes for metagenomic binning, comparative biology and taxonomic classification.</title>
        <authorList>
            <person name="Goeker M."/>
        </authorList>
    </citation>
    <scope>NUCLEOTIDE SEQUENCE [LARGE SCALE GENOMIC DNA]</scope>
    <source>
        <strain evidence="2 3">DSM 14878</strain>
    </source>
</reference>
<evidence type="ECO:0000256" key="1">
    <source>
        <dbReference type="SAM" id="Phobius"/>
    </source>
</evidence>
<gene>
    <name evidence="2" type="ORF">GGR11_002668</name>
</gene>
<protein>
    <submittedName>
        <fullName evidence="2">Putative iron-regulated membrane protein</fullName>
    </submittedName>
</protein>
<keyword evidence="1" id="KW-0472">Membrane</keyword>
<accession>A0A7W6F0L4</accession>
<name>A0A7W6F0L4_9CAUL</name>
<dbReference type="InterPro" id="IPR005625">
    <property type="entry name" value="PepSY-ass_TM"/>
</dbReference>
<evidence type="ECO:0000313" key="3">
    <source>
        <dbReference type="Proteomes" id="UP000532936"/>
    </source>
</evidence>
<organism evidence="2 3">
    <name type="scientific">Brevundimonas mediterranea</name>
    <dbReference type="NCBI Taxonomy" id="74329"/>
    <lineage>
        <taxon>Bacteria</taxon>
        <taxon>Pseudomonadati</taxon>
        <taxon>Pseudomonadota</taxon>
        <taxon>Alphaproteobacteria</taxon>
        <taxon>Caulobacterales</taxon>
        <taxon>Caulobacteraceae</taxon>
        <taxon>Brevundimonas</taxon>
    </lineage>
</organism>
<dbReference type="Proteomes" id="UP000532936">
    <property type="component" value="Unassembled WGS sequence"/>
</dbReference>
<comment type="caution">
    <text evidence="2">The sequence shown here is derived from an EMBL/GenBank/DDBJ whole genome shotgun (WGS) entry which is preliminary data.</text>
</comment>